<protein>
    <recommendedName>
        <fullName evidence="2">phosphoribosylglycinamide formyltransferase 1</fullName>
        <ecNumber evidence="2">2.1.2.2</ecNumber>
    </recommendedName>
    <alternativeName>
        <fullName evidence="7">5'-phosphoribosylglycinamide transformylase</fullName>
    </alternativeName>
    <alternativeName>
        <fullName evidence="6">GAR transformylase</fullName>
    </alternativeName>
</protein>
<dbReference type="PANTHER" id="PTHR43369:SF2">
    <property type="entry name" value="PHOSPHORIBOSYLGLYCINAMIDE FORMYLTRANSFERASE"/>
    <property type="match status" value="1"/>
</dbReference>
<dbReference type="EC" id="2.1.2.2" evidence="2"/>
<keyword evidence="4" id="KW-0658">Purine biosynthesis</keyword>
<keyword evidence="3 10" id="KW-0808">Transferase</keyword>
<name>A0A5J4P5L8_9ZZZZ</name>
<dbReference type="Pfam" id="PF00551">
    <property type="entry name" value="Formyl_trans_N"/>
    <property type="match status" value="1"/>
</dbReference>
<dbReference type="AlphaFoldDB" id="A0A5J4P5L8"/>
<dbReference type="GO" id="GO:0004644">
    <property type="term" value="F:phosphoribosylglycinamide formyltransferase activity"/>
    <property type="evidence" value="ECO:0007669"/>
    <property type="project" value="UniProtKB-EC"/>
</dbReference>
<dbReference type="GO" id="GO:0006189">
    <property type="term" value="P:'de novo' IMP biosynthetic process"/>
    <property type="evidence" value="ECO:0007669"/>
    <property type="project" value="TreeGrafter"/>
</dbReference>
<dbReference type="GO" id="GO:0005829">
    <property type="term" value="C:cytosol"/>
    <property type="evidence" value="ECO:0007669"/>
    <property type="project" value="TreeGrafter"/>
</dbReference>
<dbReference type="Gene3D" id="3.40.50.170">
    <property type="entry name" value="Formyl transferase, N-terminal domain"/>
    <property type="match status" value="1"/>
</dbReference>
<comment type="catalytic activity">
    <reaction evidence="8">
        <text>N(1)-(5-phospho-beta-D-ribosyl)glycinamide + (6R)-10-formyltetrahydrofolate = N(2)-formyl-N(1)-(5-phospho-beta-D-ribosyl)glycinamide + (6S)-5,6,7,8-tetrahydrofolate + H(+)</text>
        <dbReference type="Rhea" id="RHEA:15053"/>
        <dbReference type="ChEBI" id="CHEBI:15378"/>
        <dbReference type="ChEBI" id="CHEBI:57453"/>
        <dbReference type="ChEBI" id="CHEBI:143788"/>
        <dbReference type="ChEBI" id="CHEBI:147286"/>
        <dbReference type="ChEBI" id="CHEBI:195366"/>
        <dbReference type="EC" id="2.1.2.2"/>
    </reaction>
</comment>
<evidence type="ECO:0000256" key="6">
    <source>
        <dbReference type="ARBA" id="ARBA00041324"/>
    </source>
</evidence>
<evidence type="ECO:0000259" key="9">
    <source>
        <dbReference type="Pfam" id="PF00551"/>
    </source>
</evidence>
<gene>
    <name evidence="10" type="ORF">EZS27_043656</name>
</gene>
<evidence type="ECO:0000256" key="7">
    <source>
        <dbReference type="ARBA" id="ARBA00041682"/>
    </source>
</evidence>
<comment type="caution">
    <text evidence="10">The sequence shown here is derived from an EMBL/GenBank/DDBJ whole genome shotgun (WGS) entry which is preliminary data.</text>
</comment>
<evidence type="ECO:0000256" key="5">
    <source>
        <dbReference type="ARBA" id="ARBA00038440"/>
    </source>
</evidence>
<organism evidence="10">
    <name type="scientific">termite gut metagenome</name>
    <dbReference type="NCBI Taxonomy" id="433724"/>
    <lineage>
        <taxon>unclassified sequences</taxon>
        <taxon>metagenomes</taxon>
        <taxon>organismal metagenomes</taxon>
    </lineage>
</organism>
<dbReference type="PANTHER" id="PTHR43369">
    <property type="entry name" value="PHOSPHORIBOSYLGLYCINAMIDE FORMYLTRANSFERASE"/>
    <property type="match status" value="1"/>
</dbReference>
<feature type="non-terminal residue" evidence="10">
    <location>
        <position position="1"/>
    </location>
</feature>
<evidence type="ECO:0000313" key="10">
    <source>
        <dbReference type="EMBL" id="KAA6304696.1"/>
    </source>
</evidence>
<dbReference type="InterPro" id="IPR002376">
    <property type="entry name" value="Formyl_transf_N"/>
</dbReference>
<reference evidence="10" key="1">
    <citation type="submission" date="2019-03" db="EMBL/GenBank/DDBJ databases">
        <title>Single cell metagenomics reveals metabolic interactions within the superorganism composed of flagellate Streblomastix strix and complex community of Bacteroidetes bacteria on its surface.</title>
        <authorList>
            <person name="Treitli S.C."/>
            <person name="Kolisko M."/>
            <person name="Husnik F."/>
            <person name="Keeling P."/>
            <person name="Hampl V."/>
        </authorList>
    </citation>
    <scope>NUCLEOTIDE SEQUENCE</scope>
    <source>
        <strain evidence="10">STM</strain>
    </source>
</reference>
<proteinExistence type="inferred from homology"/>
<evidence type="ECO:0000256" key="1">
    <source>
        <dbReference type="ARBA" id="ARBA00005054"/>
    </source>
</evidence>
<dbReference type="InterPro" id="IPR001555">
    <property type="entry name" value="GART_AS"/>
</dbReference>
<evidence type="ECO:0000256" key="4">
    <source>
        <dbReference type="ARBA" id="ARBA00022755"/>
    </source>
</evidence>
<accession>A0A5J4P5L8</accession>
<dbReference type="SUPFAM" id="SSF53328">
    <property type="entry name" value="Formyltransferase"/>
    <property type="match status" value="1"/>
</dbReference>
<dbReference type="EMBL" id="SNRY01011302">
    <property type="protein sequence ID" value="KAA6304696.1"/>
    <property type="molecule type" value="Genomic_DNA"/>
</dbReference>
<evidence type="ECO:0000256" key="3">
    <source>
        <dbReference type="ARBA" id="ARBA00022679"/>
    </source>
</evidence>
<dbReference type="InterPro" id="IPR036477">
    <property type="entry name" value="Formyl_transf_N_sf"/>
</dbReference>
<comment type="similarity">
    <text evidence="5">Belongs to the GART family.</text>
</comment>
<evidence type="ECO:0000256" key="8">
    <source>
        <dbReference type="ARBA" id="ARBA00047664"/>
    </source>
</evidence>
<comment type="pathway">
    <text evidence="1">Purine metabolism; IMP biosynthesis via de novo pathway; N(2)-formyl-N(1)-(5-phospho-D-ribosyl)glycinamide from N(1)-(5-phospho-D-ribosyl)glycinamide (10-formyl THF route): step 1/1.</text>
</comment>
<evidence type="ECO:0000256" key="2">
    <source>
        <dbReference type="ARBA" id="ARBA00012254"/>
    </source>
</evidence>
<dbReference type="PROSITE" id="PS00373">
    <property type="entry name" value="GART"/>
    <property type="match status" value="1"/>
</dbReference>
<feature type="domain" description="Formyl transferase N-terminal" evidence="9">
    <location>
        <begin position="3"/>
        <end position="118"/>
    </location>
</feature>
<sequence>GEKVITLLRQYRIDFIVLAGFLLRIPEVLLCAYPHKIINIHPALLPKFGGKGMYGNKVHEAVVAANEKESGITVHYVNEYYDKGEIIFQTKCEILPEDFPEDVAKKVHALEYTYFPEIIDQVINNDTL</sequence>